<dbReference type="eggNOG" id="COG0457">
    <property type="taxonomic scope" value="Bacteria"/>
</dbReference>
<dbReference type="RefSeq" id="WP_038465095.1">
    <property type="nucleotide sequence ID" value="NZ_CP008941.1"/>
</dbReference>
<proteinExistence type="predicted"/>
<feature type="domain" description="NB-ARC" evidence="5">
    <location>
        <begin position="342"/>
        <end position="516"/>
    </location>
</feature>
<dbReference type="Gene3D" id="1.10.10.10">
    <property type="entry name" value="Winged helix-like DNA-binding domain superfamily/Winged helix DNA-binding domain"/>
    <property type="match status" value="1"/>
</dbReference>
<keyword evidence="1" id="KW-0677">Repeat</keyword>
<keyword evidence="7" id="KW-1185">Reference proteome</keyword>
<dbReference type="InterPro" id="IPR019734">
    <property type="entry name" value="TPR_rpt"/>
</dbReference>
<dbReference type="OrthoDB" id="7160169at2"/>
<dbReference type="InterPro" id="IPR016032">
    <property type="entry name" value="Sig_transdc_resp-reg_C-effctor"/>
</dbReference>
<evidence type="ECO:0000256" key="1">
    <source>
        <dbReference type="ARBA" id="ARBA00022737"/>
    </source>
</evidence>
<dbReference type="PROSITE" id="PS50005">
    <property type="entry name" value="TPR"/>
    <property type="match status" value="1"/>
</dbReference>
<dbReference type="Pfam" id="PF13424">
    <property type="entry name" value="TPR_12"/>
    <property type="match status" value="4"/>
</dbReference>
<dbReference type="GO" id="GO:0003677">
    <property type="term" value="F:DNA binding"/>
    <property type="evidence" value="ECO:0007669"/>
    <property type="project" value="InterPro"/>
</dbReference>
<dbReference type="Gene3D" id="3.40.50.300">
    <property type="entry name" value="P-loop containing nucleotide triphosphate hydrolases"/>
    <property type="match status" value="1"/>
</dbReference>
<evidence type="ECO:0000259" key="4">
    <source>
        <dbReference type="Pfam" id="PF00196"/>
    </source>
</evidence>
<sequence>MKEAQYFQLKIPQLPAAFYPQALLEIKGIKFTSRHIDIIACVVNGSTDKIIARLLSISLKTVESHKKDIRARIREKFPEDIISFILKSEKVELVRHHYLKLLNKFEFEQELQLLSKMKSKKDYVCIIKPEPISKKLQQSTHDFLNLLIGHLKLAGITIGTDSSEQEALVPTLYIVTESFQQEEATKSENIIFLLQDKNRRGDFLKQIGKTPCIDFSDPKNYLAAFAALMKEFYPETKLDKLLSVGNGSVKDKLFDSSPYQAISSASASSQKEPLNNFGYSFHKRRQWKIGIVIAICFSIVSFLFLECNDSKTSNKSQSHTIPFIRSDLSVPTDNVFLQRPQLITQIDGKFSNQKGIQTVVLLGIGGSGKTTLARHYVRQHKASLVWEVNAQTRGSLRSSFERLAYSLAAKQEEQKILRGLQEISDVEEKERELILFVQERLRTYPNWFLIYDNLEMRTFSEIKSYLPQDTEIWGEGQVLITTRDSTIKNTKYIPTQNIVDITILNKEEKLTLFARIYYECESWNLDENEKDKANKFLENIACFPLDVSTAAYYIKDTRLSFEEYLKRIKELREDFNISQESLMREIGEYTHTRYEIIATTLKEIIAKNPDFRDLLLFISLLDSQNIPIDLLQTCKSKLIVENLIHNLRKYSLVTDESSLPGINENLSMHRSTLEISLYYLTRSSDSENRKHLIEKFLFSLEHYIEQAIDSLNLPKMNILVAHCRAMLSHEHLLSTKIKGVLNSKLGVMLFFLGQDTRARQLMEQSFADLNKDKDKNHIRLVWLLGYLGDIYRYKGDYEKAKELLNRSLESYKKYDPQNYSKIAWVLVCLATTYWPLGDYKNAEFFLRQCEELYEKHPPKNRNILAWCLVTLGIIYREKGQYEESKIFLERSLAIYQEDPDNYLGVNWVLANLGEANRILGYPEKAKSLLEQSCRRYREYYPEDHIRIAPALIFLGDTNRSLGNYEVAKKLLEQGCVIYNKNFPKDYIWAAWASSTLACIYREKGQYKKALDLLEQSLVIYKKYYGKNHTEVARKLNELGQVYFLENHLDKAEAIFCKALTIFETKKHLDAFIVLEALAELYIKRSTQAENEKRYLQAQNLKSHAIACLSKSLKIIEPNLRRDSPHIKRIQSKVKALIESISLERDRGSKCNIPSLAS</sequence>
<dbReference type="InterPro" id="IPR027417">
    <property type="entry name" value="P-loop_NTPase"/>
</dbReference>
<evidence type="ECO:0000313" key="7">
    <source>
        <dbReference type="Proteomes" id="UP000028926"/>
    </source>
</evidence>
<accession>A0A077B0V1</accession>
<dbReference type="Gene3D" id="1.25.40.10">
    <property type="entry name" value="Tetratricopeptide repeat domain"/>
    <property type="match status" value="2"/>
</dbReference>
<dbReference type="STRING" id="91604.ID47_07230"/>
<dbReference type="SUPFAM" id="SSF48452">
    <property type="entry name" value="TPR-like"/>
    <property type="match status" value="2"/>
</dbReference>
<dbReference type="Pfam" id="PF00196">
    <property type="entry name" value="GerE"/>
    <property type="match status" value="1"/>
</dbReference>
<evidence type="ECO:0000256" key="2">
    <source>
        <dbReference type="ARBA" id="ARBA00022803"/>
    </source>
</evidence>
<protein>
    <submittedName>
        <fullName evidence="6">Uncharacterized protein</fullName>
    </submittedName>
</protein>
<evidence type="ECO:0000256" key="3">
    <source>
        <dbReference type="PROSITE-ProRule" id="PRU00339"/>
    </source>
</evidence>
<dbReference type="InterPro" id="IPR036388">
    <property type="entry name" value="WH-like_DNA-bd_sf"/>
</dbReference>
<dbReference type="SUPFAM" id="SSF52540">
    <property type="entry name" value="P-loop containing nucleoside triphosphate hydrolases"/>
    <property type="match status" value="1"/>
</dbReference>
<dbReference type="Pfam" id="PF00931">
    <property type="entry name" value="NB-ARC"/>
    <property type="match status" value="1"/>
</dbReference>
<dbReference type="KEGG" id="paca:ID47_07230"/>
<dbReference type="InterPro" id="IPR002182">
    <property type="entry name" value="NB-ARC"/>
</dbReference>
<dbReference type="GO" id="GO:0043531">
    <property type="term" value="F:ADP binding"/>
    <property type="evidence" value="ECO:0007669"/>
    <property type="project" value="InterPro"/>
</dbReference>
<dbReference type="SUPFAM" id="SSF46894">
    <property type="entry name" value="C-terminal effector domain of the bipartite response regulators"/>
    <property type="match status" value="1"/>
</dbReference>
<dbReference type="InterPro" id="IPR000792">
    <property type="entry name" value="Tscrpt_reg_LuxR_C"/>
</dbReference>
<organism evidence="6 7">
    <name type="scientific">Candidatus Odyssella acanthamoebae</name>
    <dbReference type="NCBI Taxonomy" id="91604"/>
    <lineage>
        <taxon>Bacteria</taxon>
        <taxon>Pseudomonadati</taxon>
        <taxon>Pseudomonadota</taxon>
        <taxon>Alphaproteobacteria</taxon>
        <taxon>Holosporales</taxon>
        <taxon>Candidatus Paracaedibacteraceae</taxon>
        <taxon>Candidatus Odyssella</taxon>
    </lineage>
</organism>
<gene>
    <name evidence="6" type="ORF">ID47_07230</name>
</gene>
<dbReference type="EMBL" id="CP008941">
    <property type="protein sequence ID" value="AIK96565.1"/>
    <property type="molecule type" value="Genomic_DNA"/>
</dbReference>
<dbReference type="PANTHER" id="PTHR45641">
    <property type="entry name" value="TETRATRICOPEPTIDE REPEAT PROTEIN (AFU_ORTHOLOGUE AFUA_6G03870)"/>
    <property type="match status" value="1"/>
</dbReference>
<name>A0A077B0V1_9PROT</name>
<dbReference type="PANTHER" id="PTHR45641:SF19">
    <property type="entry name" value="NEPHROCYSTIN-3"/>
    <property type="match status" value="1"/>
</dbReference>
<dbReference type="SMART" id="SM00028">
    <property type="entry name" value="TPR"/>
    <property type="match status" value="7"/>
</dbReference>
<feature type="domain" description="HTH luxR-type" evidence="4">
    <location>
        <begin position="31"/>
        <end position="73"/>
    </location>
</feature>
<dbReference type="InterPro" id="IPR011990">
    <property type="entry name" value="TPR-like_helical_dom_sf"/>
</dbReference>
<keyword evidence="2 3" id="KW-0802">TPR repeat</keyword>
<evidence type="ECO:0000259" key="5">
    <source>
        <dbReference type="Pfam" id="PF00931"/>
    </source>
</evidence>
<dbReference type="AlphaFoldDB" id="A0A077B0V1"/>
<feature type="repeat" description="TPR" evidence="3">
    <location>
        <begin position="1032"/>
        <end position="1065"/>
    </location>
</feature>
<dbReference type="HOGENOM" id="CLU_277674_0_0_5"/>
<evidence type="ECO:0000313" key="6">
    <source>
        <dbReference type="EMBL" id="AIK96565.1"/>
    </source>
</evidence>
<dbReference type="GO" id="GO:0006355">
    <property type="term" value="P:regulation of DNA-templated transcription"/>
    <property type="evidence" value="ECO:0007669"/>
    <property type="project" value="InterPro"/>
</dbReference>
<dbReference type="Proteomes" id="UP000028926">
    <property type="component" value="Chromosome"/>
</dbReference>
<dbReference type="eggNOG" id="COG1672">
    <property type="taxonomic scope" value="Bacteria"/>
</dbReference>
<reference evidence="6 7" key="1">
    <citation type="submission" date="2014-07" db="EMBL/GenBank/DDBJ databases">
        <title>Comparative genomic insights into amoeba endosymbionts belonging to the families of Holosporaceae and Candidatus Midichloriaceae within Rickettsiales.</title>
        <authorList>
            <person name="Wang Z."/>
            <person name="Wu M."/>
        </authorList>
    </citation>
    <scope>NUCLEOTIDE SEQUENCE [LARGE SCALE GENOMIC DNA]</scope>
    <source>
        <strain evidence="6">PRA3</strain>
    </source>
</reference>